<dbReference type="EMBL" id="MSFO01000011">
    <property type="protein sequence ID" value="PLB43122.1"/>
    <property type="molecule type" value="Genomic_DNA"/>
</dbReference>
<evidence type="ECO:0008006" key="4">
    <source>
        <dbReference type="Google" id="ProtNLM"/>
    </source>
</evidence>
<organism evidence="2 3">
    <name type="scientific">Aspergillus steynii IBT 23096</name>
    <dbReference type="NCBI Taxonomy" id="1392250"/>
    <lineage>
        <taxon>Eukaryota</taxon>
        <taxon>Fungi</taxon>
        <taxon>Dikarya</taxon>
        <taxon>Ascomycota</taxon>
        <taxon>Pezizomycotina</taxon>
        <taxon>Eurotiomycetes</taxon>
        <taxon>Eurotiomycetidae</taxon>
        <taxon>Eurotiales</taxon>
        <taxon>Aspergillaceae</taxon>
        <taxon>Aspergillus</taxon>
        <taxon>Aspergillus subgen. Circumdati</taxon>
    </lineage>
</organism>
<dbReference type="Gene3D" id="1.25.40.10">
    <property type="entry name" value="Tetratricopeptide repeat domain"/>
    <property type="match status" value="1"/>
</dbReference>
<protein>
    <recommendedName>
        <fullName evidence="4">TPR-like protein</fullName>
    </recommendedName>
</protein>
<evidence type="ECO:0000313" key="2">
    <source>
        <dbReference type="EMBL" id="PLB43122.1"/>
    </source>
</evidence>
<dbReference type="Proteomes" id="UP000234275">
    <property type="component" value="Unassembled WGS sequence"/>
</dbReference>
<gene>
    <name evidence="2" type="ORF">P170DRAFT_394461</name>
</gene>
<dbReference type="OrthoDB" id="5328412at2759"/>
<proteinExistence type="predicted"/>
<evidence type="ECO:0000256" key="1">
    <source>
        <dbReference type="SAM" id="MobiDB-lite"/>
    </source>
</evidence>
<name>A0A2I2FR62_9EURO</name>
<dbReference type="RefSeq" id="XP_024698424.1">
    <property type="nucleotide sequence ID" value="XM_024846061.1"/>
</dbReference>
<reference evidence="2 3" key="1">
    <citation type="submission" date="2016-12" db="EMBL/GenBank/DDBJ databases">
        <title>The genomes of Aspergillus section Nigri reveals drivers in fungal speciation.</title>
        <authorList>
            <consortium name="DOE Joint Genome Institute"/>
            <person name="Vesth T.C."/>
            <person name="Nybo J."/>
            <person name="Theobald S."/>
            <person name="Brandl J."/>
            <person name="Frisvad J.C."/>
            <person name="Nielsen K.F."/>
            <person name="Lyhne E.K."/>
            <person name="Kogle M.E."/>
            <person name="Kuo A."/>
            <person name="Riley R."/>
            <person name="Clum A."/>
            <person name="Nolan M."/>
            <person name="Lipzen A."/>
            <person name="Salamov A."/>
            <person name="Henrissat B."/>
            <person name="Wiebenga A."/>
            <person name="De Vries R.P."/>
            <person name="Grigoriev I.V."/>
            <person name="Mortensen U.H."/>
            <person name="Andersen M.R."/>
            <person name="Baker S.E."/>
        </authorList>
    </citation>
    <scope>NUCLEOTIDE SEQUENCE [LARGE SCALE GENOMIC DNA]</scope>
    <source>
        <strain evidence="2 3">IBT 23096</strain>
    </source>
</reference>
<dbReference type="SUPFAM" id="SSF48452">
    <property type="entry name" value="TPR-like"/>
    <property type="match status" value="1"/>
</dbReference>
<dbReference type="InterPro" id="IPR011990">
    <property type="entry name" value="TPR-like_helical_dom_sf"/>
</dbReference>
<dbReference type="VEuPathDB" id="FungiDB:P170DRAFT_394461"/>
<sequence>MPKPKAFLKESKAKKKASQQLPETADEFLAVGVEQEEAGEKWRAGDAAKSMRFFMRAIATYDDGLKKHPHAFDLAYNKARVQYEITQHPKLAAQLPAPVADILQTTLQSHREALVLDQDNADVLFNTAQVLTSLAEAITDTKRPADEQLNQAVKFLQEALELFQRCLLLQEMKYTEMQEHIKQMESGILDQRPEDIQLAQEQMEDAGESKTSEQQEQWAAVVEPVTKDTLVDTAVAQLETLTALCNLLTFDPGVGLAWVEEYSSDLLQEKITVYVDGSNRAYDASLARAKFSCALSEVLYRGGRIDVETYYGELARVFGPELDLSADPDGLCSKADAFMSFNTAVTELPPSHDPEMLEKSLKLRWQSLSAALDGLTKASKIPDAENLPKIHLARGDVEVNRWRLGMPPWEFGMAQQNAALLLRNAQTYYRGAAALARRDGGANEERDGTCKEAITAAMDGQKEKLEQLKRNAPKELMVAAEDMVEDGWVSPADMEALLS</sequence>
<keyword evidence="3" id="KW-1185">Reference proteome</keyword>
<accession>A0A2I2FR62</accession>
<dbReference type="AlphaFoldDB" id="A0A2I2FR62"/>
<comment type="caution">
    <text evidence="2">The sequence shown here is derived from an EMBL/GenBank/DDBJ whole genome shotgun (WGS) entry which is preliminary data.</text>
</comment>
<feature type="region of interest" description="Disordered" evidence="1">
    <location>
        <begin position="1"/>
        <end position="20"/>
    </location>
</feature>
<evidence type="ECO:0000313" key="3">
    <source>
        <dbReference type="Proteomes" id="UP000234275"/>
    </source>
</evidence>
<dbReference type="GeneID" id="36553760"/>